<dbReference type="STRING" id="1921549.GCA_900128825_00035"/>
<accession>A0A3B1DVG5</accession>
<dbReference type="AlphaFoldDB" id="A0A3B1DVG5"/>
<keyword evidence="6 12" id="KW-0479">Metal-binding</keyword>
<dbReference type="InterPro" id="IPR034151">
    <property type="entry name" value="TOPRIM_DnaG_bac"/>
</dbReference>
<dbReference type="HAMAP" id="MF_00974">
    <property type="entry name" value="DNA_primase_DnaG"/>
    <property type="match status" value="1"/>
</dbReference>
<keyword evidence="9" id="KW-0460">Magnesium</keyword>
<evidence type="ECO:0000313" key="16">
    <source>
        <dbReference type="EMBL" id="VAX76243.1"/>
    </source>
</evidence>
<dbReference type="Pfam" id="PF13155">
    <property type="entry name" value="Toprim_2"/>
    <property type="match status" value="1"/>
</dbReference>
<dbReference type="Proteomes" id="UP000271849">
    <property type="component" value="Chromosome"/>
</dbReference>
<comment type="catalytic activity">
    <reaction evidence="12">
        <text>ssDNA + n NTP = ssDNA/pppN(pN)n-1 hybrid + (n-1) diphosphate.</text>
        <dbReference type="EC" id="2.7.7.101"/>
    </reaction>
</comment>
<dbReference type="GO" id="GO:0005737">
    <property type="term" value="C:cytoplasm"/>
    <property type="evidence" value="ECO:0007669"/>
    <property type="project" value="TreeGrafter"/>
</dbReference>
<dbReference type="PIRSF" id="PIRSF002811">
    <property type="entry name" value="DnaG"/>
    <property type="match status" value="1"/>
</dbReference>
<dbReference type="GO" id="GO:0000428">
    <property type="term" value="C:DNA-directed RNA polymerase complex"/>
    <property type="evidence" value="ECO:0007669"/>
    <property type="project" value="UniProtKB-KW"/>
</dbReference>
<dbReference type="PANTHER" id="PTHR30313:SF2">
    <property type="entry name" value="DNA PRIMASE"/>
    <property type="match status" value="1"/>
</dbReference>
<dbReference type="InterPro" id="IPR016136">
    <property type="entry name" value="DNA_helicase_N/primase_C"/>
</dbReference>
<dbReference type="PROSITE" id="PS50880">
    <property type="entry name" value="TOPRIM"/>
    <property type="match status" value="1"/>
</dbReference>
<keyword evidence="7 12" id="KW-0863">Zinc-finger</keyword>
<dbReference type="SMART" id="SM00766">
    <property type="entry name" value="DnaG_DnaB_bind"/>
    <property type="match status" value="1"/>
</dbReference>
<evidence type="ECO:0000256" key="12">
    <source>
        <dbReference type="HAMAP-Rule" id="MF_00974"/>
    </source>
</evidence>
<sequence length="593" mass="70097">MIIKKPRKKIPQNFIHELIERTDIVELINKHLSLKKTGNNYKTLCPFHYEKTPSFTVNPQKQFFYCFGCGVHGNAIDFLIKHEKLDFLSSIKELTELNGIDLPYIQKNSELKKKYFYKKNIYFLLKKISSIYKKNLLKIPNEAYSYLVKRGITYISMKKFSLGFAISENNQITNYIKEKTAINTSILIDCGISIQNIKNNYIDRFKKRIIFPIKDQYGRIKGFGGRIVNDKNYPKYLNSPETITFHKKKNLYGIYELYLHNPKPKKILVVEGYLDVISLTQFKINYAVALLGTIITSYQVKKLFQISKNIIFCFDGDDAGRKANWALLNTCLPFLYDHYKIDFLLLPNNEDPSSLIHKEGKKKFEKRIQQSEPLYSFLFKRIPYKINFNCIQDCIKLSLFIIPLIKKIPSTVIKIHLRKILGDTIGILDTYQLKKLIKIKKKNTSPLKIKTIKMTTMRLLISLIIQNPILVKKIKNIKKIQTFQINGKSIFIDLIQLIIKKKIFKTGHLLEFYRFTKWEKIFQYFSIWDHMISKKNVHNIFKELLHNLEIQDLEYQYNQLIIQEKKNGLNTSEKKKLWNITKKLIKIKNFIYQ</sequence>
<evidence type="ECO:0000256" key="14">
    <source>
        <dbReference type="PIRSR" id="PIRSR002811-1"/>
    </source>
</evidence>
<dbReference type="InterPro" id="IPR030846">
    <property type="entry name" value="DnaG_bac"/>
</dbReference>
<dbReference type="SUPFAM" id="SSF117023">
    <property type="entry name" value="DNA primase DnaG, C-terminal domain"/>
    <property type="match status" value="1"/>
</dbReference>
<evidence type="ECO:0000256" key="8">
    <source>
        <dbReference type="ARBA" id="ARBA00022833"/>
    </source>
</evidence>
<evidence type="ECO:0000256" key="10">
    <source>
        <dbReference type="ARBA" id="ARBA00023125"/>
    </source>
</evidence>
<evidence type="ECO:0000256" key="13">
    <source>
        <dbReference type="PIRNR" id="PIRNR002811"/>
    </source>
</evidence>
<keyword evidence="4 12" id="KW-0548">Nucleotidyltransferase</keyword>
<dbReference type="FunFam" id="3.90.580.10:FF:000001">
    <property type="entry name" value="DNA primase"/>
    <property type="match status" value="1"/>
</dbReference>
<dbReference type="InterPro" id="IPR002694">
    <property type="entry name" value="Znf_CHC2"/>
</dbReference>
<evidence type="ECO:0000256" key="1">
    <source>
        <dbReference type="ARBA" id="ARBA00022478"/>
    </source>
</evidence>
<keyword evidence="1 12" id="KW-0240">DNA-directed RNA polymerase</keyword>
<dbReference type="GO" id="GO:0003899">
    <property type="term" value="F:DNA-directed RNA polymerase activity"/>
    <property type="evidence" value="ECO:0007669"/>
    <property type="project" value="UniProtKB-UniRule"/>
</dbReference>
<dbReference type="InterPro" id="IPR050219">
    <property type="entry name" value="DnaG_primase"/>
</dbReference>
<dbReference type="Pfam" id="PF08278">
    <property type="entry name" value="DnaG_DnaB_bind"/>
    <property type="match status" value="1"/>
</dbReference>
<dbReference type="Pfam" id="PF01807">
    <property type="entry name" value="Zn_ribbon_DnaG"/>
    <property type="match status" value="1"/>
</dbReference>
<dbReference type="PANTHER" id="PTHR30313">
    <property type="entry name" value="DNA PRIMASE"/>
    <property type="match status" value="1"/>
</dbReference>
<dbReference type="GO" id="GO:0006269">
    <property type="term" value="P:DNA replication, synthesis of primer"/>
    <property type="evidence" value="ECO:0007669"/>
    <property type="project" value="UniProtKB-UniRule"/>
</dbReference>
<keyword evidence="11 12" id="KW-0804">Transcription</keyword>
<dbReference type="CDD" id="cd03364">
    <property type="entry name" value="TOPRIM_DnaG_primases"/>
    <property type="match status" value="1"/>
</dbReference>
<evidence type="ECO:0000256" key="7">
    <source>
        <dbReference type="ARBA" id="ARBA00022771"/>
    </source>
</evidence>
<evidence type="ECO:0000256" key="11">
    <source>
        <dbReference type="ARBA" id="ARBA00023163"/>
    </source>
</evidence>
<dbReference type="SUPFAM" id="SSF57783">
    <property type="entry name" value="Zinc beta-ribbon"/>
    <property type="match status" value="1"/>
</dbReference>
<dbReference type="Gene3D" id="3.90.980.10">
    <property type="entry name" value="DNA primase, catalytic core, N-terminal domain"/>
    <property type="match status" value="1"/>
</dbReference>
<dbReference type="GO" id="GO:1990077">
    <property type="term" value="C:primosome complex"/>
    <property type="evidence" value="ECO:0007669"/>
    <property type="project" value="UniProtKB-KW"/>
</dbReference>
<dbReference type="SUPFAM" id="SSF56731">
    <property type="entry name" value="DNA primase core"/>
    <property type="match status" value="1"/>
</dbReference>
<evidence type="ECO:0000313" key="17">
    <source>
        <dbReference type="Proteomes" id="UP000271849"/>
    </source>
</evidence>
<evidence type="ECO:0000259" key="15">
    <source>
        <dbReference type="PROSITE" id="PS50880"/>
    </source>
</evidence>
<dbReference type="Gene3D" id="3.40.1360.10">
    <property type="match status" value="1"/>
</dbReference>
<name>A0A3B1DVG5_9GAMM</name>
<dbReference type="SMART" id="SM00400">
    <property type="entry name" value="ZnF_CHCC"/>
    <property type="match status" value="1"/>
</dbReference>
<keyword evidence="10 12" id="KW-0238">DNA-binding</keyword>
<reference evidence="17" key="1">
    <citation type="submission" date="2018-09" db="EMBL/GenBank/DDBJ databases">
        <authorList>
            <person name="Manzano-Marin A."/>
            <person name="Manzano-Marin A."/>
        </authorList>
    </citation>
    <scope>NUCLEOTIDE SEQUENCE [LARGE SCALE GENOMIC DNA]</scope>
    <source>
        <strain evidence="17">BuCistrobi</strain>
    </source>
</reference>
<evidence type="ECO:0000256" key="3">
    <source>
        <dbReference type="ARBA" id="ARBA00022679"/>
    </source>
</evidence>
<comment type="domain">
    <text evidence="12">Contains an N-terminal zinc-binding domain, a central core domain that contains the primase activity, and a C-terminal DnaB-binding domain.</text>
</comment>
<evidence type="ECO:0000256" key="9">
    <source>
        <dbReference type="ARBA" id="ARBA00022842"/>
    </source>
</evidence>
<dbReference type="EC" id="2.7.7.101" evidence="12"/>
<evidence type="ECO:0000256" key="6">
    <source>
        <dbReference type="ARBA" id="ARBA00022723"/>
    </source>
</evidence>
<keyword evidence="3 12" id="KW-0808">Transferase</keyword>
<organism evidence="16 17">
    <name type="scientific">Buchnera aphidicola</name>
    <name type="common">Cinara strobi</name>
    <dbReference type="NCBI Taxonomy" id="1921549"/>
    <lineage>
        <taxon>Bacteria</taxon>
        <taxon>Pseudomonadati</taxon>
        <taxon>Pseudomonadota</taxon>
        <taxon>Gammaproteobacteria</taxon>
        <taxon>Enterobacterales</taxon>
        <taxon>Erwiniaceae</taxon>
        <taxon>Buchnera</taxon>
    </lineage>
</organism>
<dbReference type="Gene3D" id="3.90.580.10">
    <property type="entry name" value="Zinc finger, CHC2-type domain"/>
    <property type="match status" value="1"/>
</dbReference>
<feature type="zinc finger region" description="CHC2-type" evidence="12 14">
    <location>
        <begin position="45"/>
        <end position="69"/>
    </location>
</feature>
<evidence type="ECO:0000256" key="5">
    <source>
        <dbReference type="ARBA" id="ARBA00022705"/>
    </source>
</evidence>
<dbReference type="InterPro" id="IPR013173">
    <property type="entry name" value="DNA_primase_DnaG_DnaB-bd_dom"/>
</dbReference>
<dbReference type="GO" id="GO:0008270">
    <property type="term" value="F:zinc ion binding"/>
    <property type="evidence" value="ECO:0007669"/>
    <property type="project" value="UniProtKB-UniRule"/>
</dbReference>
<dbReference type="FunFam" id="3.40.1360.10:FF:000002">
    <property type="entry name" value="DNA primase"/>
    <property type="match status" value="1"/>
</dbReference>
<gene>
    <name evidence="12 16" type="primary">dnaG</name>
    <name evidence="16" type="ORF">BUCINSTRO3249_0035</name>
</gene>
<feature type="domain" description="Toprim" evidence="15">
    <location>
        <begin position="265"/>
        <end position="360"/>
    </location>
</feature>
<keyword evidence="8 12" id="KW-0862">Zinc</keyword>
<proteinExistence type="inferred from homology"/>
<dbReference type="InterPro" id="IPR036977">
    <property type="entry name" value="DNA_primase_Znf_CHC2"/>
</dbReference>
<dbReference type="InterPro" id="IPR006295">
    <property type="entry name" value="DNA_primase_DnaG"/>
</dbReference>
<comment type="subunit">
    <text evidence="12">Monomer. Interacts with DnaB.</text>
</comment>
<comment type="cofactor">
    <cofactor evidence="12 13 14">
        <name>Zn(2+)</name>
        <dbReference type="ChEBI" id="CHEBI:29105"/>
    </cofactor>
    <text evidence="12 13 14">Binds 1 zinc ion per monomer.</text>
</comment>
<dbReference type="Gene3D" id="1.20.50.20">
    <property type="entry name" value="DnaG, RNA polymerase domain, helical bundle"/>
    <property type="match status" value="1"/>
</dbReference>
<dbReference type="Pfam" id="PF08275">
    <property type="entry name" value="DNAG_N"/>
    <property type="match status" value="1"/>
</dbReference>
<dbReference type="RefSeq" id="WP_231996023.1">
    <property type="nucleotide sequence ID" value="NZ_LR025085.1"/>
</dbReference>
<dbReference type="InterPro" id="IPR006171">
    <property type="entry name" value="TOPRIM_dom"/>
</dbReference>
<keyword evidence="5 12" id="KW-0235">DNA replication</keyword>
<protein>
    <recommendedName>
        <fullName evidence="12 13">DNA primase</fullName>
        <ecNumber evidence="12">2.7.7.101</ecNumber>
    </recommendedName>
</protein>
<dbReference type="GO" id="GO:0003677">
    <property type="term" value="F:DNA binding"/>
    <property type="evidence" value="ECO:0007669"/>
    <property type="project" value="UniProtKB-KW"/>
</dbReference>
<comment type="similarity">
    <text evidence="12 13">Belongs to the DnaG primase family.</text>
</comment>
<evidence type="ECO:0000256" key="2">
    <source>
        <dbReference type="ARBA" id="ARBA00022515"/>
    </source>
</evidence>
<dbReference type="InterPro" id="IPR037068">
    <property type="entry name" value="DNA_primase_core_N_sf"/>
</dbReference>
<comment type="function">
    <text evidence="12 13">RNA polymerase that catalyzes the synthesis of short RNA molecules used as primers for DNA polymerase during DNA replication.</text>
</comment>
<evidence type="ECO:0000256" key="4">
    <source>
        <dbReference type="ARBA" id="ARBA00022695"/>
    </source>
</evidence>
<keyword evidence="2 12" id="KW-0639">Primosome</keyword>
<dbReference type="Gene3D" id="1.10.860.10">
    <property type="entry name" value="DNAb Helicase, Chain A"/>
    <property type="match status" value="1"/>
</dbReference>
<dbReference type="SMART" id="SM00493">
    <property type="entry name" value="TOPRIM"/>
    <property type="match status" value="1"/>
</dbReference>
<dbReference type="InterPro" id="IPR013264">
    <property type="entry name" value="DNAG_N"/>
</dbReference>
<dbReference type="EMBL" id="LR025085">
    <property type="protein sequence ID" value="VAX76243.1"/>
    <property type="molecule type" value="Genomic_DNA"/>
</dbReference>
<dbReference type="NCBIfam" id="TIGR01391">
    <property type="entry name" value="dnaG"/>
    <property type="match status" value="1"/>
</dbReference>